<accession>A0A0C2YC26</accession>
<dbReference type="Pfam" id="PF17667">
    <property type="entry name" value="Pkinase_fungal"/>
    <property type="match status" value="1"/>
</dbReference>
<dbReference type="InterPro" id="IPR040976">
    <property type="entry name" value="Pkinase_fungal"/>
</dbReference>
<evidence type="ECO:0000259" key="1">
    <source>
        <dbReference type="Pfam" id="PF17667"/>
    </source>
</evidence>
<evidence type="ECO:0000313" key="3">
    <source>
        <dbReference type="Proteomes" id="UP000053424"/>
    </source>
</evidence>
<organism evidence="2 3">
    <name type="scientific">Hebeloma cylindrosporum</name>
    <dbReference type="NCBI Taxonomy" id="76867"/>
    <lineage>
        <taxon>Eukaryota</taxon>
        <taxon>Fungi</taxon>
        <taxon>Dikarya</taxon>
        <taxon>Basidiomycota</taxon>
        <taxon>Agaricomycotina</taxon>
        <taxon>Agaricomycetes</taxon>
        <taxon>Agaricomycetidae</taxon>
        <taxon>Agaricales</taxon>
        <taxon>Agaricineae</taxon>
        <taxon>Hymenogastraceae</taxon>
        <taxon>Hebeloma</taxon>
    </lineage>
</organism>
<dbReference type="AlphaFoldDB" id="A0A0C2YC26"/>
<dbReference type="OrthoDB" id="5569250at2759"/>
<reference evidence="2 3" key="1">
    <citation type="submission" date="2014-04" db="EMBL/GenBank/DDBJ databases">
        <authorList>
            <consortium name="DOE Joint Genome Institute"/>
            <person name="Kuo A."/>
            <person name="Gay G."/>
            <person name="Dore J."/>
            <person name="Kohler A."/>
            <person name="Nagy L.G."/>
            <person name="Floudas D."/>
            <person name="Copeland A."/>
            <person name="Barry K.W."/>
            <person name="Cichocki N."/>
            <person name="Veneault-Fourrey C."/>
            <person name="LaButti K."/>
            <person name="Lindquist E.A."/>
            <person name="Lipzen A."/>
            <person name="Lundell T."/>
            <person name="Morin E."/>
            <person name="Murat C."/>
            <person name="Sun H."/>
            <person name="Tunlid A."/>
            <person name="Henrissat B."/>
            <person name="Grigoriev I.V."/>
            <person name="Hibbett D.S."/>
            <person name="Martin F."/>
            <person name="Nordberg H.P."/>
            <person name="Cantor M.N."/>
            <person name="Hua S.X."/>
        </authorList>
    </citation>
    <scope>NUCLEOTIDE SEQUENCE [LARGE SCALE GENOMIC DNA]</scope>
    <source>
        <strain evidence="3">h7</strain>
    </source>
</reference>
<feature type="domain" description="Fungal-type protein kinase" evidence="1">
    <location>
        <begin position="14"/>
        <end position="79"/>
    </location>
</feature>
<keyword evidence="3" id="KW-1185">Reference proteome</keyword>
<name>A0A0C2YC26_HEBCY</name>
<reference evidence="3" key="2">
    <citation type="submission" date="2015-01" db="EMBL/GenBank/DDBJ databases">
        <title>Evolutionary Origins and Diversification of the Mycorrhizal Mutualists.</title>
        <authorList>
            <consortium name="DOE Joint Genome Institute"/>
            <consortium name="Mycorrhizal Genomics Consortium"/>
            <person name="Kohler A."/>
            <person name="Kuo A."/>
            <person name="Nagy L.G."/>
            <person name="Floudas D."/>
            <person name="Copeland A."/>
            <person name="Barry K.W."/>
            <person name="Cichocki N."/>
            <person name="Veneault-Fourrey C."/>
            <person name="LaButti K."/>
            <person name="Lindquist E.A."/>
            <person name="Lipzen A."/>
            <person name="Lundell T."/>
            <person name="Morin E."/>
            <person name="Murat C."/>
            <person name="Riley R."/>
            <person name="Ohm R."/>
            <person name="Sun H."/>
            <person name="Tunlid A."/>
            <person name="Henrissat B."/>
            <person name="Grigoriev I.V."/>
            <person name="Hibbett D.S."/>
            <person name="Martin F."/>
        </authorList>
    </citation>
    <scope>NUCLEOTIDE SEQUENCE [LARGE SCALE GENOMIC DNA]</scope>
    <source>
        <strain evidence="3">h7</strain>
    </source>
</reference>
<dbReference type="EMBL" id="KN831769">
    <property type="protein sequence ID" value="KIM47428.1"/>
    <property type="molecule type" value="Genomic_DNA"/>
</dbReference>
<evidence type="ECO:0000313" key="2">
    <source>
        <dbReference type="EMBL" id="KIM47428.1"/>
    </source>
</evidence>
<dbReference type="HOGENOM" id="CLU_1046049_0_0_1"/>
<gene>
    <name evidence="2" type="ORF">M413DRAFT_22099</name>
</gene>
<dbReference type="Proteomes" id="UP000053424">
    <property type="component" value="Unassembled WGS sequence"/>
</dbReference>
<sequence>MSKVIASSTYDAKHRREAVLMNLRPLRKFRSPVELLTAIRCAIEAHRQVMRREHKINGNISPDTVWIVEATKSHPRGGYLCYNIAQKNPIFSSWKALRRDTLGCDGYEFDYLDDLESFFYLISYFCFAYTGPGARAANLLPESSWPSHLSLWASQPKNPNSINEKAKLLLHGNGFGFRKAPQYFGGFALDDLLGQLCGHLQRGVRRVRELGRQRTPREILEDAAVDYKRFLDSIDQTIVILESMERNKATQELLKTHVNPLYYTYH</sequence>
<proteinExistence type="predicted"/>
<protein>
    <recommendedName>
        <fullName evidence="1">Fungal-type protein kinase domain-containing protein</fullName>
    </recommendedName>
</protein>